<feature type="non-terminal residue" evidence="1">
    <location>
        <position position="341"/>
    </location>
</feature>
<sequence>PEPQRPRVELVDGAPALGLHPFPDRDRCGEVGVADLRDRRAPLPVEALVPALPEGVVEHHPHEAVVEADRPLLLFGARRERDLREARILRHQLVARLRRRCRGVGPRALRPRLRGRLDEVAVALGQDDVRAAHAPVEHPAVPLLFREDIVHAELRRRRVPALLRVVLGLLDEELGALRRVEALVAQPGRHLDLRRHRRALHRRTVDEAPCLVGVEAGVVVRGQCVAVAFPHARGAVGAQVEASVFQPLEHEPRFRALVLQPLRVESFGRGFKVREGQEGHHFACCQSVVTSRVQPKKLLCQQRCYHLTSPAATQMQACSSVPTHVRHSTRRLRRQQVLRDA</sequence>
<name>A0A8J2SKX2_9STRA</name>
<dbReference type="Proteomes" id="UP000789595">
    <property type="component" value="Unassembled WGS sequence"/>
</dbReference>
<protein>
    <submittedName>
        <fullName evidence="1">Uncharacterized protein</fullName>
    </submittedName>
</protein>
<dbReference type="EMBL" id="CAKKNE010000003">
    <property type="protein sequence ID" value="CAH0372288.1"/>
    <property type="molecule type" value="Genomic_DNA"/>
</dbReference>
<feature type="non-terminal residue" evidence="1">
    <location>
        <position position="1"/>
    </location>
</feature>
<evidence type="ECO:0000313" key="2">
    <source>
        <dbReference type="Proteomes" id="UP000789595"/>
    </source>
</evidence>
<gene>
    <name evidence="1" type="ORF">PECAL_3P22720</name>
</gene>
<accession>A0A8J2SKX2</accession>
<organism evidence="1 2">
    <name type="scientific">Pelagomonas calceolata</name>
    <dbReference type="NCBI Taxonomy" id="35677"/>
    <lineage>
        <taxon>Eukaryota</taxon>
        <taxon>Sar</taxon>
        <taxon>Stramenopiles</taxon>
        <taxon>Ochrophyta</taxon>
        <taxon>Pelagophyceae</taxon>
        <taxon>Pelagomonadales</taxon>
        <taxon>Pelagomonadaceae</taxon>
        <taxon>Pelagomonas</taxon>
    </lineage>
</organism>
<proteinExistence type="predicted"/>
<evidence type="ECO:0000313" key="1">
    <source>
        <dbReference type="EMBL" id="CAH0372288.1"/>
    </source>
</evidence>
<keyword evidence="2" id="KW-1185">Reference proteome</keyword>
<reference evidence="1" key="1">
    <citation type="submission" date="2021-11" db="EMBL/GenBank/DDBJ databases">
        <authorList>
            <consortium name="Genoscope - CEA"/>
            <person name="William W."/>
        </authorList>
    </citation>
    <scope>NUCLEOTIDE SEQUENCE</scope>
</reference>
<dbReference type="AlphaFoldDB" id="A0A8J2SKX2"/>
<comment type="caution">
    <text evidence="1">The sequence shown here is derived from an EMBL/GenBank/DDBJ whole genome shotgun (WGS) entry which is preliminary data.</text>
</comment>